<dbReference type="CDD" id="cd00761">
    <property type="entry name" value="Glyco_tranf_GTA_type"/>
    <property type="match status" value="1"/>
</dbReference>
<comment type="caution">
    <text evidence="2">The sequence shown here is derived from an EMBL/GenBank/DDBJ whole genome shotgun (WGS) entry which is preliminary data.</text>
</comment>
<feature type="domain" description="Glycosyltransferase 2-like" evidence="1">
    <location>
        <begin position="6"/>
        <end position="165"/>
    </location>
</feature>
<sequence length="300" mass="32491">MAVRVSVVVACLDAEATLGVQLEALARQTFRGPFEVLICDNGSRDGSRELACSYVDRLPGLRVLDASDRRGPGHARNVGARAAQAPLVVFCDADDEVADDWLATMVAALHRNPFVAGRFGTTRLNGAWVRRTRPLDQQGGLQHSPFGPDLPHAGAGNLGIRRELFLQVGGFDAVVGCLEDTDLCWRVQLTGVTLTYCPEAVVHVRLRRSLRAMWWQGRSYGAAAALLEHRYAVLSPRPSPVEPGRPGASSPALKLFRLVAARRSPGALAWTLAWHVGHRAYVPDAADRLPQDARGTLRAG</sequence>
<dbReference type="Proteomes" id="UP001612915">
    <property type="component" value="Unassembled WGS sequence"/>
</dbReference>
<dbReference type="InterPro" id="IPR029044">
    <property type="entry name" value="Nucleotide-diphossugar_trans"/>
</dbReference>
<accession>A0ABW8AKB3</accession>
<dbReference type="Gene3D" id="3.90.550.10">
    <property type="entry name" value="Spore Coat Polysaccharide Biosynthesis Protein SpsA, Chain A"/>
    <property type="match status" value="1"/>
</dbReference>
<proteinExistence type="predicted"/>
<evidence type="ECO:0000313" key="3">
    <source>
        <dbReference type="Proteomes" id="UP001612915"/>
    </source>
</evidence>
<organism evidence="2 3">
    <name type="scientific">Spongisporangium articulatum</name>
    <dbReference type="NCBI Taxonomy" id="3362603"/>
    <lineage>
        <taxon>Bacteria</taxon>
        <taxon>Bacillati</taxon>
        <taxon>Actinomycetota</taxon>
        <taxon>Actinomycetes</taxon>
        <taxon>Kineosporiales</taxon>
        <taxon>Kineosporiaceae</taxon>
        <taxon>Spongisporangium</taxon>
    </lineage>
</organism>
<name>A0ABW8AKB3_9ACTN</name>
<dbReference type="SUPFAM" id="SSF53448">
    <property type="entry name" value="Nucleotide-diphospho-sugar transferases"/>
    <property type="match status" value="1"/>
</dbReference>
<protein>
    <submittedName>
        <fullName evidence="2">Glycosyltransferase</fullName>
        <ecNumber evidence="2">2.4.-.-</ecNumber>
    </submittedName>
</protein>
<keyword evidence="3" id="KW-1185">Reference proteome</keyword>
<dbReference type="EMBL" id="JBITLV010000001">
    <property type="protein sequence ID" value="MFI7586447.1"/>
    <property type="molecule type" value="Genomic_DNA"/>
</dbReference>
<evidence type="ECO:0000313" key="2">
    <source>
        <dbReference type="EMBL" id="MFI7586447.1"/>
    </source>
</evidence>
<dbReference type="GO" id="GO:0016757">
    <property type="term" value="F:glycosyltransferase activity"/>
    <property type="evidence" value="ECO:0007669"/>
    <property type="project" value="UniProtKB-KW"/>
</dbReference>
<dbReference type="PANTHER" id="PTHR43685:SF12">
    <property type="entry name" value="GLYCOSYL TRANSFERASE FAMILY 2"/>
    <property type="match status" value="1"/>
</dbReference>
<gene>
    <name evidence="2" type="ORF">ACIB24_05175</name>
</gene>
<dbReference type="InterPro" id="IPR050834">
    <property type="entry name" value="Glycosyltransf_2"/>
</dbReference>
<reference evidence="2 3" key="1">
    <citation type="submission" date="2024-10" db="EMBL/GenBank/DDBJ databases">
        <title>The Natural Products Discovery Center: Release of the First 8490 Sequenced Strains for Exploring Actinobacteria Biosynthetic Diversity.</title>
        <authorList>
            <person name="Kalkreuter E."/>
            <person name="Kautsar S.A."/>
            <person name="Yang D."/>
            <person name="Bader C.D."/>
            <person name="Teijaro C.N."/>
            <person name="Fluegel L."/>
            <person name="Davis C.M."/>
            <person name="Simpson J.R."/>
            <person name="Lauterbach L."/>
            <person name="Steele A.D."/>
            <person name="Gui C."/>
            <person name="Meng S."/>
            <person name="Li G."/>
            <person name="Viehrig K."/>
            <person name="Ye F."/>
            <person name="Su P."/>
            <person name="Kiefer A.F."/>
            <person name="Nichols A."/>
            <person name="Cepeda A.J."/>
            <person name="Yan W."/>
            <person name="Fan B."/>
            <person name="Jiang Y."/>
            <person name="Adhikari A."/>
            <person name="Zheng C.-J."/>
            <person name="Schuster L."/>
            <person name="Cowan T.M."/>
            <person name="Smanski M.J."/>
            <person name="Chevrette M.G."/>
            <person name="De Carvalho L.P.S."/>
            <person name="Shen B."/>
        </authorList>
    </citation>
    <scope>NUCLEOTIDE SEQUENCE [LARGE SCALE GENOMIC DNA]</scope>
    <source>
        <strain evidence="2 3">NPDC049639</strain>
    </source>
</reference>
<dbReference type="InterPro" id="IPR001173">
    <property type="entry name" value="Glyco_trans_2-like"/>
</dbReference>
<dbReference type="EC" id="2.4.-.-" evidence="2"/>
<keyword evidence="2" id="KW-0328">Glycosyltransferase</keyword>
<dbReference type="Pfam" id="PF00535">
    <property type="entry name" value="Glycos_transf_2"/>
    <property type="match status" value="1"/>
</dbReference>
<dbReference type="PANTHER" id="PTHR43685">
    <property type="entry name" value="GLYCOSYLTRANSFERASE"/>
    <property type="match status" value="1"/>
</dbReference>
<evidence type="ECO:0000259" key="1">
    <source>
        <dbReference type="Pfam" id="PF00535"/>
    </source>
</evidence>
<keyword evidence="2" id="KW-0808">Transferase</keyword>
<dbReference type="RefSeq" id="WP_398276104.1">
    <property type="nucleotide sequence ID" value="NZ_JBITLV010000001.1"/>
</dbReference>